<organism evidence="1 2">
    <name type="scientific">Phytophthora megakarya</name>
    <dbReference type="NCBI Taxonomy" id="4795"/>
    <lineage>
        <taxon>Eukaryota</taxon>
        <taxon>Sar</taxon>
        <taxon>Stramenopiles</taxon>
        <taxon>Oomycota</taxon>
        <taxon>Peronosporomycetes</taxon>
        <taxon>Peronosporales</taxon>
        <taxon>Peronosporaceae</taxon>
        <taxon>Phytophthora</taxon>
    </lineage>
</organism>
<dbReference type="GO" id="GO:0003676">
    <property type="term" value="F:nucleic acid binding"/>
    <property type="evidence" value="ECO:0007669"/>
    <property type="project" value="InterPro"/>
</dbReference>
<proteinExistence type="predicted"/>
<sequence>MEKREPSALIQELILRLNNQFKRDGYAVSMLHSHQGGEFLSANLLQFCACLGIDSKANNAYSPEGKSISNALSRS</sequence>
<protein>
    <recommendedName>
        <fullName evidence="3">Integrase catalytic domain-containing protein</fullName>
    </recommendedName>
</protein>
<keyword evidence="2" id="KW-1185">Reference proteome</keyword>
<evidence type="ECO:0008006" key="3">
    <source>
        <dbReference type="Google" id="ProtNLM"/>
    </source>
</evidence>
<evidence type="ECO:0000313" key="1">
    <source>
        <dbReference type="EMBL" id="OWY97955.1"/>
    </source>
</evidence>
<gene>
    <name evidence="1" type="ORF">PHMEG_00031397</name>
</gene>
<dbReference type="Proteomes" id="UP000198211">
    <property type="component" value="Unassembled WGS sequence"/>
</dbReference>
<dbReference type="InterPro" id="IPR012337">
    <property type="entry name" value="RNaseH-like_sf"/>
</dbReference>
<evidence type="ECO:0000313" key="2">
    <source>
        <dbReference type="Proteomes" id="UP000198211"/>
    </source>
</evidence>
<accession>A0A225UWT3</accession>
<dbReference type="EMBL" id="NBNE01009901">
    <property type="protein sequence ID" value="OWY97955.1"/>
    <property type="molecule type" value="Genomic_DNA"/>
</dbReference>
<dbReference type="AlphaFoldDB" id="A0A225UWT3"/>
<comment type="caution">
    <text evidence="1">The sequence shown here is derived from an EMBL/GenBank/DDBJ whole genome shotgun (WGS) entry which is preliminary data.</text>
</comment>
<reference evidence="2" key="1">
    <citation type="submission" date="2017-03" db="EMBL/GenBank/DDBJ databases">
        <title>Phytopthora megakarya and P. palmivora, two closely related causual agents of cacao black pod achieved similar genome size and gene model numbers by different mechanisms.</title>
        <authorList>
            <person name="Ali S."/>
            <person name="Shao J."/>
            <person name="Larry D.J."/>
            <person name="Kronmiller B."/>
            <person name="Shen D."/>
            <person name="Strem M.D."/>
            <person name="Melnick R.L."/>
            <person name="Guiltinan M.J."/>
            <person name="Tyler B.M."/>
            <person name="Meinhardt L.W."/>
            <person name="Bailey B.A."/>
        </authorList>
    </citation>
    <scope>NUCLEOTIDE SEQUENCE [LARGE SCALE GENOMIC DNA]</scope>
    <source>
        <strain evidence="2">zdho120</strain>
    </source>
</reference>
<dbReference type="SUPFAM" id="SSF53098">
    <property type="entry name" value="Ribonuclease H-like"/>
    <property type="match status" value="1"/>
</dbReference>
<dbReference type="Gene3D" id="3.30.420.10">
    <property type="entry name" value="Ribonuclease H-like superfamily/Ribonuclease H"/>
    <property type="match status" value="1"/>
</dbReference>
<name>A0A225UWT3_9STRA</name>
<dbReference type="InterPro" id="IPR036397">
    <property type="entry name" value="RNaseH_sf"/>
</dbReference>